<proteinExistence type="predicted"/>
<gene>
    <name evidence="5" type="ORF">PR003_g19382</name>
</gene>
<accession>A0A6A4DW50</accession>
<dbReference type="PANTHER" id="PTHR43272">
    <property type="entry name" value="LONG-CHAIN-FATTY-ACID--COA LIGASE"/>
    <property type="match status" value="1"/>
</dbReference>
<dbReference type="InterPro" id="IPR000873">
    <property type="entry name" value="AMP-dep_synth/lig_dom"/>
</dbReference>
<keyword evidence="6" id="KW-1185">Reference proteome</keyword>
<feature type="region of interest" description="Disordered" evidence="3">
    <location>
        <begin position="149"/>
        <end position="206"/>
    </location>
</feature>
<evidence type="ECO:0000256" key="3">
    <source>
        <dbReference type="SAM" id="MobiDB-lite"/>
    </source>
</evidence>
<dbReference type="InterPro" id="IPR042099">
    <property type="entry name" value="ANL_N_sf"/>
</dbReference>
<reference evidence="5 6" key="1">
    <citation type="submission" date="2018-08" db="EMBL/GenBank/DDBJ databases">
        <title>Genomic investigation of the strawberry pathogen Phytophthora fragariae indicates pathogenicity is determined by transcriptional variation in three key races.</title>
        <authorList>
            <person name="Adams T.M."/>
            <person name="Armitage A.D."/>
            <person name="Sobczyk M.K."/>
            <person name="Bates H.J."/>
            <person name="Dunwell J.M."/>
            <person name="Nellist C.F."/>
            <person name="Harrison R.J."/>
        </authorList>
    </citation>
    <scope>NUCLEOTIDE SEQUENCE [LARGE SCALE GENOMIC DNA]</scope>
    <source>
        <strain evidence="5 6">SCRP333</strain>
    </source>
</reference>
<evidence type="ECO:0000259" key="4">
    <source>
        <dbReference type="Pfam" id="PF00501"/>
    </source>
</evidence>
<keyword evidence="2" id="KW-0067">ATP-binding</keyword>
<feature type="compositionally biased region" description="Basic and acidic residues" evidence="3">
    <location>
        <begin position="182"/>
        <end position="192"/>
    </location>
</feature>
<dbReference type="GO" id="GO:0016020">
    <property type="term" value="C:membrane"/>
    <property type="evidence" value="ECO:0007669"/>
    <property type="project" value="TreeGrafter"/>
</dbReference>
<dbReference type="Gene3D" id="3.40.50.12780">
    <property type="entry name" value="N-terminal domain of ligase-like"/>
    <property type="match status" value="1"/>
</dbReference>
<evidence type="ECO:0000256" key="2">
    <source>
        <dbReference type="ARBA" id="ARBA00022840"/>
    </source>
</evidence>
<dbReference type="GO" id="GO:0004467">
    <property type="term" value="F:long-chain fatty acid-CoA ligase activity"/>
    <property type="evidence" value="ECO:0007669"/>
    <property type="project" value="TreeGrafter"/>
</dbReference>
<dbReference type="EMBL" id="QXFT01001629">
    <property type="protein sequence ID" value="KAE9313887.1"/>
    <property type="molecule type" value="Genomic_DNA"/>
</dbReference>
<dbReference type="Proteomes" id="UP000434957">
    <property type="component" value="Unassembled WGS sequence"/>
</dbReference>
<dbReference type="Pfam" id="PF00501">
    <property type="entry name" value="AMP-binding"/>
    <property type="match status" value="1"/>
</dbReference>
<sequence length="247" mass="26675">MKIVEIVEDVVARRGMVEIVEEVVVQLQQAGDFGESGGAAAARRGMLKISEEVVVLLQSRATRSRVRWTPSPPTDVSTLCRTSGTVGDPKGVVQLPRNLTYAARQDSKKLAIYPTDVHIEYLPLVHAMERAELALMCDRRVHRLLPGRPAAARGRHRGAVDGAAPREPRVRQGHTGRGGGGRHREADLRPDHPVQAGGHGAGLQDARAVGPNKLRQLLGGNVRFVFSGSAPMSAGVTKPMQPRPWPS</sequence>
<evidence type="ECO:0000313" key="5">
    <source>
        <dbReference type="EMBL" id="KAE9313887.1"/>
    </source>
</evidence>
<protein>
    <recommendedName>
        <fullName evidence="4">AMP-dependent synthetase/ligase domain-containing protein</fullName>
    </recommendedName>
</protein>
<organism evidence="5 6">
    <name type="scientific">Phytophthora rubi</name>
    <dbReference type="NCBI Taxonomy" id="129364"/>
    <lineage>
        <taxon>Eukaryota</taxon>
        <taxon>Sar</taxon>
        <taxon>Stramenopiles</taxon>
        <taxon>Oomycota</taxon>
        <taxon>Peronosporomycetes</taxon>
        <taxon>Peronosporales</taxon>
        <taxon>Peronosporaceae</taxon>
        <taxon>Phytophthora</taxon>
    </lineage>
</organism>
<dbReference type="AlphaFoldDB" id="A0A6A4DW50"/>
<feature type="domain" description="AMP-dependent synthetase/ligase" evidence="4">
    <location>
        <begin position="69"/>
        <end position="134"/>
    </location>
</feature>
<evidence type="ECO:0000313" key="6">
    <source>
        <dbReference type="Proteomes" id="UP000434957"/>
    </source>
</evidence>
<dbReference type="GO" id="GO:0005783">
    <property type="term" value="C:endoplasmic reticulum"/>
    <property type="evidence" value="ECO:0007669"/>
    <property type="project" value="TreeGrafter"/>
</dbReference>
<dbReference type="GO" id="GO:0005524">
    <property type="term" value="F:ATP binding"/>
    <property type="evidence" value="ECO:0007669"/>
    <property type="project" value="UniProtKB-KW"/>
</dbReference>
<dbReference type="PANTHER" id="PTHR43272:SF33">
    <property type="entry name" value="AMP-BINDING DOMAIN-CONTAINING PROTEIN-RELATED"/>
    <property type="match status" value="1"/>
</dbReference>
<evidence type="ECO:0000256" key="1">
    <source>
        <dbReference type="ARBA" id="ARBA00022741"/>
    </source>
</evidence>
<keyword evidence="1" id="KW-0547">Nucleotide-binding</keyword>
<name>A0A6A4DW50_9STRA</name>
<comment type="caution">
    <text evidence="5">The sequence shown here is derived from an EMBL/GenBank/DDBJ whole genome shotgun (WGS) entry which is preliminary data.</text>
</comment>
<dbReference type="SUPFAM" id="SSF56801">
    <property type="entry name" value="Acetyl-CoA synthetase-like"/>
    <property type="match status" value="1"/>
</dbReference>